<keyword evidence="7" id="KW-0675">Receptor</keyword>
<dbReference type="Pfam" id="PF00497">
    <property type="entry name" value="SBP_bac_3"/>
    <property type="match status" value="1"/>
</dbReference>
<keyword evidence="8" id="KW-0325">Glycoprotein</keyword>
<name>A0A1Q9W257_9MYCO</name>
<feature type="domain" description="Ionotropic glutamate receptor C-terminal" evidence="13">
    <location>
        <begin position="48"/>
        <end position="379"/>
    </location>
</feature>
<keyword evidence="6 10" id="KW-0472">Membrane</keyword>
<comment type="caution">
    <text evidence="14">The sequence shown here is derived from an EMBL/GenBank/DDBJ whole genome shotgun (WGS) entry which is preliminary data.</text>
</comment>
<gene>
    <name evidence="14" type="ORF">BKG61_17095</name>
</gene>
<reference evidence="14 15" key="1">
    <citation type="submission" date="2016-10" db="EMBL/GenBank/DDBJ databases">
        <title>Evaluation of Human, Animal and Environmental Mycobacterium chelonae Isolates by Core Genome Phylogenomic Analysis, Targeted Gene Comparison, and Anti-microbial Susceptibility Patterns: A Tale of Mistaken Identities.</title>
        <authorList>
            <person name="Fogelson S.B."/>
            <person name="Camus A.C."/>
            <person name="Lorenz W."/>
            <person name="Vasireddy R."/>
            <person name="Vasireddy S."/>
            <person name="Smith T."/>
            <person name="Brown-Elliott B.A."/>
            <person name="Wallace R.J.Jr."/>
            <person name="Hasan N.A."/>
            <person name="Reischl U."/>
            <person name="Sanchez S."/>
        </authorList>
    </citation>
    <scope>NUCLEOTIDE SEQUENCE [LARGE SCALE GENOMIC DNA]</scope>
    <source>
        <strain evidence="14 15">24999</strain>
    </source>
</reference>
<keyword evidence="3 10" id="KW-0812">Transmembrane</keyword>
<feature type="transmembrane region" description="Helical" evidence="10">
    <location>
        <begin position="163"/>
        <end position="184"/>
    </location>
</feature>
<evidence type="ECO:0000256" key="4">
    <source>
        <dbReference type="ARBA" id="ARBA00022989"/>
    </source>
</evidence>
<accession>A0A1Q9W257</accession>
<evidence type="ECO:0000256" key="11">
    <source>
        <dbReference type="SAM" id="SignalP"/>
    </source>
</evidence>
<proteinExistence type="predicted"/>
<evidence type="ECO:0000256" key="8">
    <source>
        <dbReference type="ARBA" id="ARBA00023180"/>
    </source>
</evidence>
<dbReference type="InterPro" id="IPR015683">
    <property type="entry name" value="Ionotropic_Glu_rcpt"/>
</dbReference>
<feature type="signal peptide" evidence="11">
    <location>
        <begin position="1"/>
        <end position="29"/>
    </location>
</feature>
<keyword evidence="5" id="KW-0406">Ion transport</keyword>
<keyword evidence="11" id="KW-0732">Signal</keyword>
<dbReference type="STRING" id="1908205.BKG60_30170"/>
<dbReference type="Pfam" id="PF00060">
    <property type="entry name" value="Lig_chan"/>
    <property type="match status" value="1"/>
</dbReference>
<dbReference type="SUPFAM" id="SSF53850">
    <property type="entry name" value="Periplasmic binding protein-like II"/>
    <property type="match status" value="1"/>
</dbReference>
<dbReference type="Proteomes" id="UP000179636">
    <property type="component" value="Unassembled WGS sequence"/>
</dbReference>
<organism evidence="14 15">
    <name type="scientific">Mycobacterium syngnathidarum</name>
    <dbReference type="NCBI Taxonomy" id="1908205"/>
    <lineage>
        <taxon>Bacteria</taxon>
        <taxon>Bacillati</taxon>
        <taxon>Actinomycetota</taxon>
        <taxon>Actinomycetes</taxon>
        <taxon>Mycobacteriales</taxon>
        <taxon>Mycobacteriaceae</taxon>
        <taxon>Mycobacterium</taxon>
    </lineage>
</organism>
<comment type="subcellular location">
    <subcellularLocation>
        <location evidence="1">Membrane</location>
        <topology evidence="1">Multi-pass membrane protein</topology>
    </subcellularLocation>
</comment>
<evidence type="ECO:0000259" key="12">
    <source>
        <dbReference type="SMART" id="SM00062"/>
    </source>
</evidence>
<feature type="transmembrane region" description="Helical" evidence="10">
    <location>
        <begin position="227"/>
        <end position="245"/>
    </location>
</feature>
<evidence type="ECO:0000256" key="10">
    <source>
        <dbReference type="SAM" id="Phobius"/>
    </source>
</evidence>
<evidence type="ECO:0000256" key="1">
    <source>
        <dbReference type="ARBA" id="ARBA00004141"/>
    </source>
</evidence>
<dbReference type="CDD" id="cd00997">
    <property type="entry name" value="PBP2_GluR0"/>
    <property type="match status" value="1"/>
</dbReference>
<evidence type="ECO:0000256" key="3">
    <source>
        <dbReference type="ARBA" id="ARBA00022692"/>
    </source>
</evidence>
<keyword evidence="9" id="KW-0407">Ion channel</keyword>
<evidence type="ECO:0000256" key="7">
    <source>
        <dbReference type="ARBA" id="ARBA00023170"/>
    </source>
</evidence>
<evidence type="ECO:0000256" key="9">
    <source>
        <dbReference type="ARBA" id="ARBA00023303"/>
    </source>
</evidence>
<evidence type="ECO:0000256" key="6">
    <source>
        <dbReference type="ARBA" id="ARBA00023136"/>
    </source>
</evidence>
<dbReference type="PANTHER" id="PTHR18966">
    <property type="entry name" value="IONOTROPIC GLUTAMATE RECEPTOR"/>
    <property type="match status" value="1"/>
</dbReference>
<dbReference type="GO" id="GO:0016020">
    <property type="term" value="C:membrane"/>
    <property type="evidence" value="ECO:0007669"/>
    <property type="project" value="UniProtKB-SubCell"/>
</dbReference>
<sequence length="388" mass="41283">MIGVLIRRCVGLAAVAVVLSWLAVAPVVAASASAQPVPPPEPDGTAQPVSVAVHPLDPFVMRTSSGEFTGFSVDLWDEIAQRAGWTSDYLVTDDVRGQLAAVADGSADVAVGGISLTSERERVFDFSQPTLDAGLQIIVPVQDTRPAVPGLGGYLDLLLSRTMLVWLSAAVVISVLPAHIFWLVERRSARPEVSRAYFPGIFQAFGWGIGSLVGRQSSTATQTITKVLAILWGFAAIVFVSFYSASLSATLTVAKLDAKINGPADLYEKSVATVAGTTAAEFLRAMGIEATETSTIEGSYHLLREEGYDAVVFDAPVLRYYVAHRGEGVAVTAGPVFQDENQGFVLSTNSALRKPINQALFRMREDGTYNLIKEKWFGDDVATAAGAG</sequence>
<dbReference type="GO" id="GO:0015276">
    <property type="term" value="F:ligand-gated monoatomic ion channel activity"/>
    <property type="evidence" value="ECO:0007669"/>
    <property type="project" value="InterPro"/>
</dbReference>
<protein>
    <submittedName>
        <fullName evidence="14">ABC transporter substrate-binding protein</fullName>
    </submittedName>
</protein>
<feature type="domain" description="Solute-binding protein family 3/N-terminal" evidence="12">
    <location>
        <begin position="48"/>
        <end position="380"/>
    </location>
</feature>
<keyword evidence="2" id="KW-0813">Transport</keyword>
<feature type="chain" id="PRO_5038905793" evidence="11">
    <location>
        <begin position="30"/>
        <end position="388"/>
    </location>
</feature>
<keyword evidence="4 10" id="KW-1133">Transmembrane helix</keyword>
<keyword evidence="15" id="KW-1185">Reference proteome</keyword>
<feature type="transmembrane region" description="Helical" evidence="10">
    <location>
        <begin position="196"/>
        <end position="215"/>
    </location>
</feature>
<dbReference type="AlphaFoldDB" id="A0A1Q9W257"/>
<evidence type="ECO:0000259" key="13">
    <source>
        <dbReference type="SMART" id="SM00079"/>
    </source>
</evidence>
<dbReference type="EMBL" id="MLHV01000015">
    <property type="protein sequence ID" value="OHT97252.1"/>
    <property type="molecule type" value="Genomic_DNA"/>
</dbReference>
<accession>A0A1S1K0Y4</accession>
<evidence type="ECO:0000313" key="15">
    <source>
        <dbReference type="Proteomes" id="UP000179636"/>
    </source>
</evidence>
<dbReference type="InterPro" id="IPR001320">
    <property type="entry name" value="Iontro_rcpt_C"/>
</dbReference>
<dbReference type="InterPro" id="IPR001638">
    <property type="entry name" value="Solute-binding_3/MltF_N"/>
</dbReference>
<dbReference type="SMART" id="SM00062">
    <property type="entry name" value="PBPb"/>
    <property type="match status" value="1"/>
</dbReference>
<dbReference type="OrthoDB" id="8454826at2"/>
<evidence type="ECO:0000256" key="5">
    <source>
        <dbReference type="ARBA" id="ARBA00023065"/>
    </source>
</evidence>
<evidence type="ECO:0000313" key="14">
    <source>
        <dbReference type="EMBL" id="OHT97252.1"/>
    </source>
</evidence>
<dbReference type="Gene3D" id="3.40.190.10">
    <property type="entry name" value="Periplasmic binding protein-like II"/>
    <property type="match status" value="3"/>
</dbReference>
<evidence type="ECO:0000256" key="2">
    <source>
        <dbReference type="ARBA" id="ARBA00022448"/>
    </source>
</evidence>
<dbReference type="SMART" id="SM00079">
    <property type="entry name" value="PBPe"/>
    <property type="match status" value="1"/>
</dbReference>